<accession>A0A7W8G261</accession>
<proteinExistence type="predicted"/>
<dbReference type="PANTHER" id="PTHR21666:SF270">
    <property type="entry name" value="MUREIN HYDROLASE ACTIVATOR ENVC"/>
    <property type="match status" value="1"/>
</dbReference>
<dbReference type="Proteomes" id="UP000521199">
    <property type="component" value="Unassembled WGS sequence"/>
</dbReference>
<evidence type="ECO:0000313" key="4">
    <source>
        <dbReference type="EMBL" id="MBB5208355.1"/>
    </source>
</evidence>
<evidence type="ECO:0000313" key="5">
    <source>
        <dbReference type="Proteomes" id="UP000521199"/>
    </source>
</evidence>
<evidence type="ECO:0000256" key="2">
    <source>
        <dbReference type="SAM" id="SignalP"/>
    </source>
</evidence>
<evidence type="ECO:0000259" key="3">
    <source>
        <dbReference type="Pfam" id="PF01551"/>
    </source>
</evidence>
<feature type="signal peptide" evidence="2">
    <location>
        <begin position="1"/>
        <end position="25"/>
    </location>
</feature>
<dbReference type="Gene3D" id="2.70.70.10">
    <property type="entry name" value="Glucose Permease (Domain IIA)"/>
    <property type="match status" value="1"/>
</dbReference>
<dbReference type="Pfam" id="PF01551">
    <property type="entry name" value="Peptidase_M23"/>
    <property type="match status" value="1"/>
</dbReference>
<gene>
    <name evidence="4" type="ORF">HNQ52_001897</name>
</gene>
<feature type="domain" description="M23ase beta-sheet core" evidence="3">
    <location>
        <begin position="219"/>
        <end position="315"/>
    </location>
</feature>
<keyword evidence="4" id="KW-0378">Hydrolase</keyword>
<feature type="region of interest" description="Disordered" evidence="1">
    <location>
        <begin position="373"/>
        <end position="402"/>
    </location>
</feature>
<feature type="compositionally biased region" description="Basic and acidic residues" evidence="1">
    <location>
        <begin position="390"/>
        <end position="402"/>
    </location>
</feature>
<dbReference type="SUPFAM" id="SSF51261">
    <property type="entry name" value="Duplicated hybrid motif"/>
    <property type="match status" value="1"/>
</dbReference>
<dbReference type="GO" id="GO:0004222">
    <property type="term" value="F:metalloendopeptidase activity"/>
    <property type="evidence" value="ECO:0007669"/>
    <property type="project" value="TreeGrafter"/>
</dbReference>
<comment type="caution">
    <text evidence="4">The sequence shown here is derived from an EMBL/GenBank/DDBJ whole genome shotgun (WGS) entry which is preliminary data.</text>
</comment>
<organism evidence="4 5">
    <name type="scientific">Chiayiivirga flava</name>
    <dbReference type="NCBI Taxonomy" id="659595"/>
    <lineage>
        <taxon>Bacteria</taxon>
        <taxon>Pseudomonadati</taxon>
        <taxon>Pseudomonadota</taxon>
        <taxon>Gammaproteobacteria</taxon>
        <taxon>Lysobacterales</taxon>
        <taxon>Lysobacteraceae</taxon>
        <taxon>Chiayiivirga</taxon>
    </lineage>
</organism>
<reference evidence="4 5" key="1">
    <citation type="submission" date="2020-08" db="EMBL/GenBank/DDBJ databases">
        <title>Genomic Encyclopedia of Type Strains, Phase IV (KMG-IV): sequencing the most valuable type-strain genomes for metagenomic binning, comparative biology and taxonomic classification.</title>
        <authorList>
            <person name="Goeker M."/>
        </authorList>
    </citation>
    <scope>NUCLEOTIDE SEQUENCE [LARGE SCALE GENOMIC DNA]</scope>
    <source>
        <strain evidence="4 5">DSM 24163</strain>
    </source>
</reference>
<protein>
    <submittedName>
        <fullName evidence="4">Murein DD-endopeptidase MepM/ murein hydrolase activator NlpD</fullName>
    </submittedName>
</protein>
<evidence type="ECO:0000256" key="1">
    <source>
        <dbReference type="SAM" id="MobiDB-lite"/>
    </source>
</evidence>
<sequence>MRPRPDRLRVLAALALAACGAGAHGAEPVDAIDMRIPHPPHAVTIEGRCRLAYELHLTNFGAESRTLSALDVSTDGAAFAHLDRAALRAAGRVLGRDAADDALRLPAGTTAVLYLEPDCGARVPEHVQHALQLDGAGSSVVGARSEVVPQAAASLGPPLRGGPWVAVHAAHWPRGHRRVFYAIDGRARLPGRFAVDWVRVDDDGRIARGDGDRVDASLGYGAAVLAVADARVAAVRDGLPEPGRISAARKNSLDAAAGNHIALQLPDGRFVLYEHLRPHSVRVRIGDRVRRGQHIADLGFTGDSTGPHLHLHVADSASPLLGEGVPFALDGFELLGHYDDAAGIGKTRWQARAATLAAMRRDEFPASNAVIRFATDPPSEGADTAGAPRRSVDAEPRPDTDE</sequence>
<dbReference type="AlphaFoldDB" id="A0A7W8G261"/>
<dbReference type="CDD" id="cd12797">
    <property type="entry name" value="M23_peptidase"/>
    <property type="match status" value="1"/>
</dbReference>
<dbReference type="InterPro" id="IPR016047">
    <property type="entry name" value="M23ase_b-sheet_dom"/>
</dbReference>
<feature type="chain" id="PRO_5030852846" evidence="2">
    <location>
        <begin position="26"/>
        <end position="402"/>
    </location>
</feature>
<dbReference type="RefSeq" id="WP_183960890.1">
    <property type="nucleotide sequence ID" value="NZ_JACHHP010000003.1"/>
</dbReference>
<keyword evidence="5" id="KW-1185">Reference proteome</keyword>
<dbReference type="InterPro" id="IPR050570">
    <property type="entry name" value="Cell_wall_metabolism_enzyme"/>
</dbReference>
<dbReference type="EMBL" id="JACHHP010000003">
    <property type="protein sequence ID" value="MBB5208355.1"/>
    <property type="molecule type" value="Genomic_DNA"/>
</dbReference>
<keyword evidence="2" id="KW-0732">Signal</keyword>
<dbReference type="PANTHER" id="PTHR21666">
    <property type="entry name" value="PEPTIDASE-RELATED"/>
    <property type="match status" value="1"/>
</dbReference>
<name>A0A7W8G261_9GAMM</name>
<dbReference type="InterPro" id="IPR011055">
    <property type="entry name" value="Dup_hybrid_motif"/>
</dbReference>